<proteinExistence type="inferred from homology"/>
<reference evidence="12" key="1">
    <citation type="journal article" date="2019" name="Int. J. Syst. Evol. Microbiol.">
        <title>The Global Catalogue of Microorganisms (GCM) 10K type strain sequencing project: providing services to taxonomists for standard genome sequencing and annotation.</title>
        <authorList>
            <consortium name="The Broad Institute Genomics Platform"/>
            <consortium name="The Broad Institute Genome Sequencing Center for Infectious Disease"/>
            <person name="Wu L."/>
            <person name="Ma J."/>
        </authorList>
    </citation>
    <scope>NUCLEOTIDE SEQUENCE [LARGE SCALE GENOMIC DNA]</scope>
    <source>
        <strain evidence="12">IBRC 10765</strain>
    </source>
</reference>
<evidence type="ECO:0000256" key="5">
    <source>
        <dbReference type="ARBA" id="ARBA00022692"/>
    </source>
</evidence>
<dbReference type="Proteomes" id="UP001595617">
    <property type="component" value="Unassembled WGS sequence"/>
</dbReference>
<comment type="function">
    <text evidence="9">Part of the tripartite ATP-independent periplasmic (TRAP) transport system.</text>
</comment>
<evidence type="ECO:0000256" key="7">
    <source>
        <dbReference type="ARBA" id="ARBA00023136"/>
    </source>
</evidence>
<evidence type="ECO:0000256" key="9">
    <source>
        <dbReference type="RuleBase" id="RU369079"/>
    </source>
</evidence>
<comment type="similarity">
    <text evidence="8 9">Belongs to the TRAP transporter small permease family.</text>
</comment>
<feature type="transmembrane region" description="Helical" evidence="9">
    <location>
        <begin position="55"/>
        <end position="71"/>
    </location>
</feature>
<keyword evidence="5 9" id="KW-0812">Transmembrane</keyword>
<evidence type="ECO:0000256" key="3">
    <source>
        <dbReference type="ARBA" id="ARBA00022475"/>
    </source>
</evidence>
<evidence type="ECO:0000256" key="1">
    <source>
        <dbReference type="ARBA" id="ARBA00004429"/>
    </source>
</evidence>
<evidence type="ECO:0000259" key="10">
    <source>
        <dbReference type="Pfam" id="PF04290"/>
    </source>
</evidence>
<dbReference type="Pfam" id="PF04290">
    <property type="entry name" value="DctQ"/>
    <property type="match status" value="1"/>
</dbReference>
<sequence length="180" mass="20105">MTLKTAWQHTQKAWHRLEDGLLLGVFMSMLTLAVAQIVARNLFDFSWSWIDPLNRIGVLWIALLGSLIGARQNNHIKIDVALHVLPPRLADGVMRLISALSCGALVVLAWHTGRMVLDERLFGSPAFAGFLAWPFQTIMPVAFGLMALRYAVMVVYPVRPENETTEAESTEDQTAEHTPL</sequence>
<protein>
    <recommendedName>
        <fullName evidence="9">TRAP transporter small permease protein</fullName>
    </recommendedName>
</protein>
<dbReference type="PANTHER" id="PTHR35011:SF2">
    <property type="entry name" value="2,3-DIKETO-L-GULONATE TRAP TRANSPORTER SMALL PERMEASE PROTEIN YIAM"/>
    <property type="match status" value="1"/>
</dbReference>
<keyword evidence="7 9" id="KW-0472">Membrane</keyword>
<dbReference type="InterPro" id="IPR007387">
    <property type="entry name" value="TRAP_DctQ"/>
</dbReference>
<keyword evidence="4 9" id="KW-0997">Cell inner membrane</keyword>
<comment type="subunit">
    <text evidence="9">The complex comprises the extracytoplasmic solute receptor protein and the two transmembrane proteins.</text>
</comment>
<evidence type="ECO:0000256" key="6">
    <source>
        <dbReference type="ARBA" id="ARBA00022989"/>
    </source>
</evidence>
<name>A0ABV7ZZ59_9GAMM</name>
<dbReference type="EMBL" id="JBHRYR010000003">
    <property type="protein sequence ID" value="MFC3853446.1"/>
    <property type="molecule type" value="Genomic_DNA"/>
</dbReference>
<gene>
    <name evidence="11" type="ORF">ACFOOG_11435</name>
</gene>
<dbReference type="InterPro" id="IPR055348">
    <property type="entry name" value="DctQ"/>
</dbReference>
<comment type="caution">
    <text evidence="11">The sequence shown here is derived from an EMBL/GenBank/DDBJ whole genome shotgun (WGS) entry which is preliminary data.</text>
</comment>
<feature type="transmembrane region" description="Helical" evidence="9">
    <location>
        <begin position="92"/>
        <end position="110"/>
    </location>
</feature>
<feature type="domain" description="Tripartite ATP-independent periplasmic transporters DctQ component" evidence="10">
    <location>
        <begin position="29"/>
        <end position="157"/>
    </location>
</feature>
<keyword evidence="12" id="KW-1185">Reference proteome</keyword>
<dbReference type="PANTHER" id="PTHR35011">
    <property type="entry name" value="2,3-DIKETO-L-GULONATE TRAP TRANSPORTER SMALL PERMEASE PROTEIN YIAM"/>
    <property type="match status" value="1"/>
</dbReference>
<accession>A0ABV7ZZ59</accession>
<evidence type="ECO:0000256" key="2">
    <source>
        <dbReference type="ARBA" id="ARBA00022448"/>
    </source>
</evidence>
<keyword evidence="2 9" id="KW-0813">Transport</keyword>
<evidence type="ECO:0000256" key="4">
    <source>
        <dbReference type="ARBA" id="ARBA00022519"/>
    </source>
</evidence>
<keyword evidence="6 9" id="KW-1133">Transmembrane helix</keyword>
<comment type="subcellular location">
    <subcellularLocation>
        <location evidence="1 9">Cell inner membrane</location>
        <topology evidence="1 9">Multi-pass membrane protein</topology>
    </subcellularLocation>
</comment>
<dbReference type="RefSeq" id="WP_380696608.1">
    <property type="nucleotide sequence ID" value="NZ_JBHRYR010000003.1"/>
</dbReference>
<keyword evidence="3" id="KW-1003">Cell membrane</keyword>
<organism evidence="11 12">
    <name type="scientific">Saccharospirillum mangrovi</name>
    <dbReference type="NCBI Taxonomy" id="2161747"/>
    <lineage>
        <taxon>Bacteria</taxon>
        <taxon>Pseudomonadati</taxon>
        <taxon>Pseudomonadota</taxon>
        <taxon>Gammaproteobacteria</taxon>
        <taxon>Oceanospirillales</taxon>
        <taxon>Saccharospirillaceae</taxon>
        <taxon>Saccharospirillum</taxon>
    </lineage>
</organism>
<feature type="transmembrane region" description="Helical" evidence="9">
    <location>
        <begin position="21"/>
        <end position="43"/>
    </location>
</feature>
<evidence type="ECO:0000313" key="11">
    <source>
        <dbReference type="EMBL" id="MFC3853446.1"/>
    </source>
</evidence>
<evidence type="ECO:0000313" key="12">
    <source>
        <dbReference type="Proteomes" id="UP001595617"/>
    </source>
</evidence>
<evidence type="ECO:0000256" key="8">
    <source>
        <dbReference type="ARBA" id="ARBA00038436"/>
    </source>
</evidence>
<feature type="transmembrane region" description="Helical" evidence="9">
    <location>
        <begin position="130"/>
        <end position="152"/>
    </location>
</feature>